<reference evidence="12 13" key="1">
    <citation type="submission" date="2019-02" db="EMBL/GenBank/DDBJ databases">
        <authorList>
            <person name="Khodamoradi S."/>
            <person name="Hahnke R.L."/>
            <person name="Kaempfer P."/>
            <person name="Schumann P."/>
            <person name="Rohde M."/>
            <person name="Steinert M."/>
            <person name="Luzhetskyy A."/>
            <person name="Wink J."/>
            <person name="Ruckert C."/>
        </authorList>
    </citation>
    <scope>NUCLEOTIDE SEQUENCE [LARGE SCALE GENOMIC DNA]</scope>
    <source>
        <strain evidence="12 13">M2</strain>
    </source>
</reference>
<evidence type="ECO:0000313" key="12">
    <source>
        <dbReference type="EMBL" id="QBI55231.1"/>
    </source>
</evidence>
<dbReference type="EMBL" id="CP036455">
    <property type="protein sequence ID" value="QBI55231.1"/>
    <property type="molecule type" value="Genomic_DNA"/>
</dbReference>
<keyword evidence="13" id="KW-1185">Reference proteome</keyword>
<dbReference type="InterPro" id="IPR011032">
    <property type="entry name" value="GroES-like_sf"/>
</dbReference>
<evidence type="ECO:0000256" key="5">
    <source>
        <dbReference type="ARBA" id="ARBA00022833"/>
    </source>
</evidence>
<keyword evidence="6 12" id="KW-0560">Oxidoreductase</keyword>
<dbReference type="SUPFAM" id="SSF51735">
    <property type="entry name" value="NAD(P)-binding Rossmann-fold domains"/>
    <property type="match status" value="1"/>
</dbReference>
<dbReference type="PANTHER" id="PTHR42940:SF8">
    <property type="entry name" value="VACUOLAR PROTEIN SORTING-ASSOCIATED PROTEIN 11"/>
    <property type="match status" value="1"/>
</dbReference>
<dbReference type="InterPro" id="IPR036291">
    <property type="entry name" value="NAD(P)-bd_dom_sf"/>
</dbReference>
<evidence type="ECO:0000259" key="10">
    <source>
        <dbReference type="Pfam" id="PF00107"/>
    </source>
</evidence>
<evidence type="ECO:0000256" key="2">
    <source>
        <dbReference type="ARBA" id="ARBA00008072"/>
    </source>
</evidence>
<evidence type="ECO:0000256" key="3">
    <source>
        <dbReference type="ARBA" id="ARBA00013190"/>
    </source>
</evidence>
<dbReference type="KEGG" id="strr:EKD16_17315"/>
<comment type="catalytic activity">
    <reaction evidence="8">
        <text>a primary alcohol + NAD(+) = an aldehyde + NADH + H(+)</text>
        <dbReference type="Rhea" id="RHEA:10736"/>
        <dbReference type="ChEBI" id="CHEBI:15378"/>
        <dbReference type="ChEBI" id="CHEBI:15734"/>
        <dbReference type="ChEBI" id="CHEBI:17478"/>
        <dbReference type="ChEBI" id="CHEBI:57540"/>
        <dbReference type="ChEBI" id="CHEBI:57945"/>
        <dbReference type="EC" id="1.1.1.1"/>
    </reaction>
</comment>
<evidence type="ECO:0000256" key="8">
    <source>
        <dbReference type="ARBA" id="ARBA00049243"/>
    </source>
</evidence>
<dbReference type="Proteomes" id="UP000292235">
    <property type="component" value="Chromosome"/>
</dbReference>
<proteinExistence type="inferred from homology"/>
<evidence type="ECO:0000256" key="7">
    <source>
        <dbReference type="ARBA" id="ARBA00049164"/>
    </source>
</evidence>
<evidence type="ECO:0000256" key="9">
    <source>
        <dbReference type="RuleBase" id="RU361277"/>
    </source>
</evidence>
<keyword evidence="4 9" id="KW-0479">Metal-binding</keyword>
<keyword evidence="5 9" id="KW-0862">Zinc</keyword>
<evidence type="ECO:0000256" key="4">
    <source>
        <dbReference type="ARBA" id="ARBA00022723"/>
    </source>
</evidence>
<dbReference type="AlphaFoldDB" id="A0A4P6Q727"/>
<dbReference type="CDD" id="cd05284">
    <property type="entry name" value="arabinose_DH_like"/>
    <property type="match status" value="1"/>
</dbReference>
<dbReference type="OrthoDB" id="334894at2"/>
<evidence type="ECO:0000256" key="1">
    <source>
        <dbReference type="ARBA" id="ARBA00001947"/>
    </source>
</evidence>
<organism evidence="12 13">
    <name type="scientific">Streptomonospora litoralis</name>
    <dbReference type="NCBI Taxonomy" id="2498135"/>
    <lineage>
        <taxon>Bacteria</taxon>
        <taxon>Bacillati</taxon>
        <taxon>Actinomycetota</taxon>
        <taxon>Actinomycetes</taxon>
        <taxon>Streptosporangiales</taxon>
        <taxon>Nocardiopsidaceae</taxon>
        <taxon>Streptomonospora</taxon>
    </lineage>
</organism>
<evidence type="ECO:0000313" key="13">
    <source>
        <dbReference type="Proteomes" id="UP000292235"/>
    </source>
</evidence>
<feature type="domain" description="Alcohol dehydrogenase-like N-terminal" evidence="11">
    <location>
        <begin position="24"/>
        <end position="140"/>
    </location>
</feature>
<dbReference type="GO" id="GO:0008270">
    <property type="term" value="F:zinc ion binding"/>
    <property type="evidence" value="ECO:0007669"/>
    <property type="project" value="InterPro"/>
</dbReference>
<dbReference type="Gene3D" id="3.90.180.10">
    <property type="entry name" value="Medium-chain alcohol dehydrogenases, catalytic domain"/>
    <property type="match status" value="1"/>
</dbReference>
<dbReference type="Gene3D" id="3.40.50.720">
    <property type="entry name" value="NAD(P)-binding Rossmann-like Domain"/>
    <property type="match status" value="1"/>
</dbReference>
<accession>A0A4P6Q727</accession>
<evidence type="ECO:0000256" key="6">
    <source>
        <dbReference type="ARBA" id="ARBA00023002"/>
    </source>
</evidence>
<dbReference type="GO" id="GO:0004022">
    <property type="term" value="F:alcohol dehydrogenase (NAD+) activity"/>
    <property type="evidence" value="ECO:0007669"/>
    <property type="project" value="UniProtKB-EC"/>
</dbReference>
<dbReference type="SUPFAM" id="SSF50129">
    <property type="entry name" value="GroES-like"/>
    <property type="match status" value="1"/>
</dbReference>
<evidence type="ECO:0000259" key="11">
    <source>
        <dbReference type="Pfam" id="PF08240"/>
    </source>
</evidence>
<dbReference type="Pfam" id="PF00107">
    <property type="entry name" value="ADH_zinc_N"/>
    <property type="match status" value="1"/>
</dbReference>
<feature type="domain" description="Alcohol dehydrogenase-like C-terminal" evidence="10">
    <location>
        <begin position="182"/>
        <end position="306"/>
    </location>
</feature>
<comment type="cofactor">
    <cofactor evidence="1 9">
        <name>Zn(2+)</name>
        <dbReference type="ChEBI" id="CHEBI:29105"/>
    </cofactor>
</comment>
<sequence>MRAVQYIRVGEAPRVVDVEVPEPGPGQLLLKVTAAGVCHSDLAVMSWPADRMPFELPMTLGHEGAGQVAAVGAGVSRVAVGDSVLVYGPWGCGVCRVCAQGRENYCPHAEQLGIFPPGLGAPGALAEYVLIDSERHVVPIGDLDPVRTVPLTDAGLTPYHAIKRSLDRLTAGSVAVVIGVGGLGHIAVQLLRRLSAAAVVALDVRSESLDLALRSGAQHALSSDEWAIDAVHELSRGQGAAAVFDFAGSAATTSLATHMVGRDGDLTLIGIGNGSIDVGFESVPYGTRTGTTYWGTRSELIELVDLARQGALDVLVERYDLENGPDVYKRMESGLIQGRAVVVP</sequence>
<dbReference type="EC" id="1.1.1.1" evidence="3"/>
<protein>
    <recommendedName>
        <fullName evidence="3">alcohol dehydrogenase</fullName>
        <ecNumber evidence="3">1.1.1.1</ecNumber>
    </recommendedName>
</protein>
<dbReference type="RefSeq" id="WP_131099273.1">
    <property type="nucleotide sequence ID" value="NZ_CP036455.1"/>
</dbReference>
<dbReference type="InterPro" id="IPR013149">
    <property type="entry name" value="ADH-like_C"/>
</dbReference>
<dbReference type="GO" id="GO:0005737">
    <property type="term" value="C:cytoplasm"/>
    <property type="evidence" value="ECO:0007669"/>
    <property type="project" value="TreeGrafter"/>
</dbReference>
<gene>
    <name evidence="12" type="primary">adh</name>
    <name evidence="12" type="ORF">EKD16_17315</name>
</gene>
<dbReference type="InterPro" id="IPR002328">
    <property type="entry name" value="ADH_Zn_CS"/>
</dbReference>
<dbReference type="InterPro" id="IPR013154">
    <property type="entry name" value="ADH-like_N"/>
</dbReference>
<name>A0A4P6Q727_9ACTN</name>
<dbReference type="PANTHER" id="PTHR42940">
    <property type="entry name" value="ALCOHOL DEHYDROGENASE 1-RELATED"/>
    <property type="match status" value="1"/>
</dbReference>
<dbReference type="Pfam" id="PF08240">
    <property type="entry name" value="ADH_N"/>
    <property type="match status" value="1"/>
</dbReference>
<comment type="catalytic activity">
    <reaction evidence="7">
        <text>a secondary alcohol + NAD(+) = a ketone + NADH + H(+)</text>
        <dbReference type="Rhea" id="RHEA:10740"/>
        <dbReference type="ChEBI" id="CHEBI:15378"/>
        <dbReference type="ChEBI" id="CHEBI:17087"/>
        <dbReference type="ChEBI" id="CHEBI:35681"/>
        <dbReference type="ChEBI" id="CHEBI:57540"/>
        <dbReference type="ChEBI" id="CHEBI:57945"/>
        <dbReference type="EC" id="1.1.1.1"/>
    </reaction>
</comment>
<dbReference type="PROSITE" id="PS00059">
    <property type="entry name" value="ADH_ZINC"/>
    <property type="match status" value="1"/>
</dbReference>
<comment type="similarity">
    <text evidence="2 9">Belongs to the zinc-containing alcohol dehydrogenase family.</text>
</comment>